<evidence type="ECO:0000313" key="1">
    <source>
        <dbReference type="EMBL" id="VFK18888.1"/>
    </source>
</evidence>
<accession>A0A450WPG2</accession>
<name>A0A450WPG2_9GAMM</name>
<dbReference type="AlphaFoldDB" id="A0A450WPG2"/>
<organism evidence="1">
    <name type="scientific">Candidatus Kentrum sp. LPFa</name>
    <dbReference type="NCBI Taxonomy" id="2126335"/>
    <lineage>
        <taxon>Bacteria</taxon>
        <taxon>Pseudomonadati</taxon>
        <taxon>Pseudomonadota</taxon>
        <taxon>Gammaproteobacteria</taxon>
        <taxon>Candidatus Kentrum</taxon>
    </lineage>
</organism>
<dbReference type="EMBL" id="CAADFK010000155">
    <property type="protein sequence ID" value="VFK18888.1"/>
    <property type="molecule type" value="Genomic_DNA"/>
</dbReference>
<reference evidence="1" key="1">
    <citation type="submission" date="2019-02" db="EMBL/GenBank/DDBJ databases">
        <authorList>
            <person name="Gruber-Vodicka R. H."/>
            <person name="Seah K. B. B."/>
        </authorList>
    </citation>
    <scope>NUCLEOTIDE SEQUENCE</scope>
    <source>
        <strain evidence="1">BECK_S313</strain>
    </source>
</reference>
<evidence type="ECO:0008006" key="2">
    <source>
        <dbReference type="Google" id="ProtNLM"/>
    </source>
</evidence>
<proteinExistence type="predicted"/>
<gene>
    <name evidence="1" type="ORF">BECKLPF1236B_GA0070989_11556</name>
</gene>
<protein>
    <recommendedName>
        <fullName evidence="2">Transposase</fullName>
    </recommendedName>
</protein>
<sequence>MRVTIHPTAPNRGCCFIVNNEPRIKRVAVLVDEPSWIHWSFFPHKVLQKRYQSLLIEHLKERIPQRTPLRYP</sequence>